<protein>
    <submittedName>
        <fullName evidence="1">Uncharacterized protein</fullName>
    </submittedName>
</protein>
<sequence>MFERESFYIKKYNAIEDGYNSASTTASTKEELLESLKHFNKNSEMIKYTIEIIRISEEKGKKSTARQQERPNMISGINLYWMQ</sequence>
<evidence type="ECO:0000313" key="2">
    <source>
        <dbReference type="Proteomes" id="UP000184386"/>
    </source>
</evidence>
<dbReference type="STRING" id="1121322.SAMN02745136_03823"/>
<dbReference type="RefSeq" id="WP_073278445.1">
    <property type="nucleotide sequence ID" value="NZ_FRAC01000021.1"/>
</dbReference>
<dbReference type="Proteomes" id="UP000184386">
    <property type="component" value="Unassembled WGS sequence"/>
</dbReference>
<organism evidence="1 2">
    <name type="scientific">Anaerocolumna jejuensis DSM 15929</name>
    <dbReference type="NCBI Taxonomy" id="1121322"/>
    <lineage>
        <taxon>Bacteria</taxon>
        <taxon>Bacillati</taxon>
        <taxon>Bacillota</taxon>
        <taxon>Clostridia</taxon>
        <taxon>Lachnospirales</taxon>
        <taxon>Lachnospiraceae</taxon>
        <taxon>Anaerocolumna</taxon>
    </lineage>
</organism>
<dbReference type="EMBL" id="FRAC01000021">
    <property type="protein sequence ID" value="SHK99117.1"/>
    <property type="molecule type" value="Genomic_DNA"/>
</dbReference>
<dbReference type="AlphaFoldDB" id="A0A1M6WZF7"/>
<accession>A0A1M6WZF7</accession>
<evidence type="ECO:0000313" key="1">
    <source>
        <dbReference type="EMBL" id="SHK99117.1"/>
    </source>
</evidence>
<reference evidence="1 2" key="1">
    <citation type="submission" date="2016-11" db="EMBL/GenBank/DDBJ databases">
        <authorList>
            <person name="Jaros S."/>
            <person name="Januszkiewicz K."/>
            <person name="Wedrychowicz H."/>
        </authorList>
    </citation>
    <scope>NUCLEOTIDE SEQUENCE [LARGE SCALE GENOMIC DNA]</scope>
    <source>
        <strain evidence="1 2">DSM 15929</strain>
    </source>
</reference>
<proteinExistence type="predicted"/>
<name>A0A1M6WZF7_9FIRM</name>
<keyword evidence="2" id="KW-1185">Reference proteome</keyword>
<gene>
    <name evidence="1" type="ORF">SAMN02745136_03823</name>
</gene>